<reference evidence="2" key="1">
    <citation type="journal article" date="2022" name="Mol. Ecol. Resour.">
        <title>The genomes of chicory, endive, great burdock and yacon provide insights into Asteraceae palaeo-polyploidization history and plant inulin production.</title>
        <authorList>
            <person name="Fan W."/>
            <person name="Wang S."/>
            <person name="Wang H."/>
            <person name="Wang A."/>
            <person name="Jiang F."/>
            <person name="Liu H."/>
            <person name="Zhao H."/>
            <person name="Xu D."/>
            <person name="Zhang Y."/>
        </authorList>
    </citation>
    <scope>NUCLEOTIDE SEQUENCE [LARGE SCALE GENOMIC DNA]</scope>
    <source>
        <strain evidence="2">cv. Punajuju</strain>
    </source>
</reference>
<evidence type="ECO:0000313" key="1">
    <source>
        <dbReference type="EMBL" id="KAI3739350.1"/>
    </source>
</evidence>
<organism evidence="1 2">
    <name type="scientific">Cichorium intybus</name>
    <name type="common">Chicory</name>
    <dbReference type="NCBI Taxonomy" id="13427"/>
    <lineage>
        <taxon>Eukaryota</taxon>
        <taxon>Viridiplantae</taxon>
        <taxon>Streptophyta</taxon>
        <taxon>Embryophyta</taxon>
        <taxon>Tracheophyta</taxon>
        <taxon>Spermatophyta</taxon>
        <taxon>Magnoliopsida</taxon>
        <taxon>eudicotyledons</taxon>
        <taxon>Gunneridae</taxon>
        <taxon>Pentapetalae</taxon>
        <taxon>asterids</taxon>
        <taxon>campanulids</taxon>
        <taxon>Asterales</taxon>
        <taxon>Asteraceae</taxon>
        <taxon>Cichorioideae</taxon>
        <taxon>Cichorieae</taxon>
        <taxon>Cichoriinae</taxon>
        <taxon>Cichorium</taxon>
    </lineage>
</organism>
<reference evidence="1 2" key="2">
    <citation type="journal article" date="2022" name="Mol. Ecol. Resour.">
        <title>The genomes of chicory, endive, great burdock and yacon provide insights into Asteraceae paleo-polyploidization history and plant inulin production.</title>
        <authorList>
            <person name="Fan W."/>
            <person name="Wang S."/>
            <person name="Wang H."/>
            <person name="Wang A."/>
            <person name="Jiang F."/>
            <person name="Liu H."/>
            <person name="Zhao H."/>
            <person name="Xu D."/>
            <person name="Zhang Y."/>
        </authorList>
    </citation>
    <scope>NUCLEOTIDE SEQUENCE [LARGE SCALE GENOMIC DNA]</scope>
    <source>
        <strain evidence="2">cv. Punajuju</strain>
        <tissue evidence="1">Leaves</tissue>
    </source>
</reference>
<protein>
    <submittedName>
        <fullName evidence="1">Uncharacterized protein</fullName>
    </submittedName>
</protein>
<evidence type="ECO:0000313" key="2">
    <source>
        <dbReference type="Proteomes" id="UP001055811"/>
    </source>
</evidence>
<accession>A0ACB9CYI4</accession>
<dbReference type="EMBL" id="CM042013">
    <property type="protein sequence ID" value="KAI3739350.1"/>
    <property type="molecule type" value="Genomic_DNA"/>
</dbReference>
<gene>
    <name evidence="1" type="ORF">L2E82_29753</name>
</gene>
<comment type="caution">
    <text evidence="1">The sequence shown here is derived from an EMBL/GenBank/DDBJ whole genome shotgun (WGS) entry which is preliminary data.</text>
</comment>
<proteinExistence type="predicted"/>
<dbReference type="Proteomes" id="UP001055811">
    <property type="component" value="Linkage Group LG05"/>
</dbReference>
<keyword evidence="2" id="KW-1185">Reference proteome</keyword>
<sequence length="136" mass="15329">MSYSPGTSELVIASLIFLGALLTAAHRCKGKPSIIIPWKKPRTDYRTVYKGTIRGGPEIAVISLSNQEENWTSYLELYFQKEVADLARLNQEHIGKPQTFIWIACLENQRARSMVGVRTPSYRHLPAGTIVPWLCP</sequence>
<name>A0ACB9CYI4_CICIN</name>